<dbReference type="GO" id="GO:0030246">
    <property type="term" value="F:carbohydrate binding"/>
    <property type="evidence" value="ECO:0007669"/>
    <property type="project" value="InterPro"/>
</dbReference>
<comment type="caution">
    <text evidence="2">The sequence shown here is derived from an EMBL/GenBank/DDBJ whole genome shotgun (WGS) entry which is preliminary data.</text>
</comment>
<sequence length="211" mass="24401">MSAVKVEIINNANELESLEPFEVSCLLWGTEKIPKTYGYLGFVPGDGFYLKMICVEKDPLRTFEKDQDPVYRDSAMEAFFMFEPAQHKEREEQNIYINLEVNANGAMLAAYGSQRVYRTYFTEEERSRLQCRAVMEDDRWSVSLKLPVSLLEKLYGPVDLKAGSTFSCNFYKISETKEIEHYASYSPIMTETPSFHLPEYFAQAEIVVKNK</sequence>
<dbReference type="Pfam" id="PF16011">
    <property type="entry name" value="CBM9_2"/>
    <property type="match status" value="1"/>
</dbReference>
<evidence type="ECO:0000313" key="2">
    <source>
        <dbReference type="EMBL" id="HJC37546.1"/>
    </source>
</evidence>
<dbReference type="GO" id="GO:0016052">
    <property type="term" value="P:carbohydrate catabolic process"/>
    <property type="evidence" value="ECO:0007669"/>
    <property type="project" value="InterPro"/>
</dbReference>
<evidence type="ECO:0000259" key="1">
    <source>
        <dbReference type="Pfam" id="PF16011"/>
    </source>
</evidence>
<dbReference type="GO" id="GO:0004553">
    <property type="term" value="F:hydrolase activity, hydrolyzing O-glycosyl compounds"/>
    <property type="evidence" value="ECO:0007669"/>
    <property type="project" value="InterPro"/>
</dbReference>
<reference evidence="2" key="2">
    <citation type="submission" date="2021-04" db="EMBL/GenBank/DDBJ databases">
        <authorList>
            <person name="Gilroy R."/>
        </authorList>
    </citation>
    <scope>NUCLEOTIDE SEQUENCE</scope>
    <source>
        <strain evidence="2">ChiGjej1B1-1692</strain>
    </source>
</reference>
<dbReference type="Proteomes" id="UP000823894">
    <property type="component" value="Unassembled WGS sequence"/>
</dbReference>
<feature type="domain" description="Carbohydrate-binding" evidence="1">
    <location>
        <begin position="45"/>
        <end position="203"/>
    </location>
</feature>
<dbReference type="SUPFAM" id="SSF49344">
    <property type="entry name" value="CBD9-like"/>
    <property type="match status" value="1"/>
</dbReference>
<reference evidence="2" key="1">
    <citation type="journal article" date="2021" name="PeerJ">
        <title>Extensive microbial diversity within the chicken gut microbiome revealed by metagenomics and culture.</title>
        <authorList>
            <person name="Gilroy R."/>
            <person name="Ravi A."/>
            <person name="Getino M."/>
            <person name="Pursley I."/>
            <person name="Horton D.L."/>
            <person name="Alikhan N.F."/>
            <person name="Baker D."/>
            <person name="Gharbi K."/>
            <person name="Hall N."/>
            <person name="Watson M."/>
            <person name="Adriaenssens E.M."/>
            <person name="Foster-Nyarko E."/>
            <person name="Jarju S."/>
            <person name="Secka A."/>
            <person name="Antonio M."/>
            <person name="Oren A."/>
            <person name="Chaudhuri R.R."/>
            <person name="La Ragione R."/>
            <person name="Hildebrand F."/>
            <person name="Pallen M.J."/>
        </authorList>
    </citation>
    <scope>NUCLEOTIDE SEQUENCE</scope>
    <source>
        <strain evidence="2">ChiGjej1B1-1692</strain>
    </source>
</reference>
<accession>A0A9D2SXA1</accession>
<organism evidence="2 3">
    <name type="scientific">Candidatus Mediterraneibacter faecigallinarum</name>
    <dbReference type="NCBI Taxonomy" id="2838669"/>
    <lineage>
        <taxon>Bacteria</taxon>
        <taxon>Bacillati</taxon>
        <taxon>Bacillota</taxon>
        <taxon>Clostridia</taxon>
        <taxon>Lachnospirales</taxon>
        <taxon>Lachnospiraceae</taxon>
        <taxon>Mediterraneibacter</taxon>
    </lineage>
</organism>
<dbReference type="Gene3D" id="2.60.40.1190">
    <property type="match status" value="1"/>
</dbReference>
<protein>
    <submittedName>
        <fullName evidence="2">Carbohydrate-binding family 9-like protein</fullName>
    </submittedName>
</protein>
<evidence type="ECO:0000313" key="3">
    <source>
        <dbReference type="Proteomes" id="UP000823894"/>
    </source>
</evidence>
<dbReference type="InterPro" id="IPR010502">
    <property type="entry name" value="Carb-bd_dom_fam9"/>
</dbReference>
<dbReference type="CDD" id="cd09620">
    <property type="entry name" value="CBM9_like_3"/>
    <property type="match status" value="1"/>
</dbReference>
<dbReference type="EMBL" id="DWWK01000008">
    <property type="protein sequence ID" value="HJC37546.1"/>
    <property type="molecule type" value="Genomic_DNA"/>
</dbReference>
<gene>
    <name evidence="2" type="ORF">H9757_00545</name>
</gene>
<name>A0A9D2SXA1_9FIRM</name>
<dbReference type="AlphaFoldDB" id="A0A9D2SXA1"/>
<proteinExistence type="predicted"/>